<keyword evidence="2" id="KW-1185">Reference proteome</keyword>
<proteinExistence type="predicted"/>
<organism evidence="1 2">
    <name type="scientific">Kitasatospora putterlickiae</name>
    <dbReference type="NCBI Taxonomy" id="221725"/>
    <lineage>
        <taxon>Bacteria</taxon>
        <taxon>Bacillati</taxon>
        <taxon>Actinomycetota</taxon>
        <taxon>Actinomycetes</taxon>
        <taxon>Kitasatosporales</taxon>
        <taxon>Streptomycetaceae</taxon>
        <taxon>Kitasatospora</taxon>
    </lineage>
</organism>
<comment type="caution">
    <text evidence="1">The sequence shown here is derived from an EMBL/GenBank/DDBJ whole genome shotgun (WGS) entry which is preliminary data.</text>
</comment>
<reference evidence="2" key="1">
    <citation type="journal article" date="2019" name="Int. J. Syst. Evol. Microbiol.">
        <title>The Global Catalogue of Microorganisms (GCM) 10K type strain sequencing project: providing services to taxonomists for standard genome sequencing and annotation.</title>
        <authorList>
            <consortium name="The Broad Institute Genomics Platform"/>
            <consortium name="The Broad Institute Genome Sequencing Center for Infectious Disease"/>
            <person name="Wu L."/>
            <person name="Ma J."/>
        </authorList>
    </citation>
    <scope>NUCLEOTIDE SEQUENCE [LARGE SCALE GENOMIC DNA]</scope>
    <source>
        <strain evidence="2">JCM 12393</strain>
    </source>
</reference>
<sequence>MSPALIDLATGEVPSWTGPAHYRFAQQRLLMAWDDDCAPETGVHLVAEAGVHATLALAAATALGSPITNGMDLADYDEWVQAASETRSPAPAAPATGLHAVLMDAMRAYQRVSGPVPLREQAQREDLAEHLVTALIAAGYKDAR</sequence>
<name>A0ABP4J186_9ACTN</name>
<gene>
    <name evidence="1" type="ORF">GCM10009639_52220</name>
</gene>
<protein>
    <submittedName>
        <fullName evidence="1">Uncharacterized protein</fullName>
    </submittedName>
</protein>
<dbReference type="EMBL" id="BAAAKJ010000292">
    <property type="protein sequence ID" value="GAA1405350.1"/>
    <property type="molecule type" value="Genomic_DNA"/>
</dbReference>
<evidence type="ECO:0000313" key="1">
    <source>
        <dbReference type="EMBL" id="GAA1405350.1"/>
    </source>
</evidence>
<dbReference type="RefSeq" id="WP_344340448.1">
    <property type="nucleotide sequence ID" value="NZ_BAAAKJ010000292.1"/>
</dbReference>
<dbReference type="Proteomes" id="UP001499863">
    <property type="component" value="Unassembled WGS sequence"/>
</dbReference>
<accession>A0ABP4J186</accession>
<evidence type="ECO:0000313" key="2">
    <source>
        <dbReference type="Proteomes" id="UP001499863"/>
    </source>
</evidence>